<dbReference type="RefSeq" id="WP_227572840.1">
    <property type="nucleotide sequence ID" value="NZ_JAJEQT010000001.1"/>
</dbReference>
<comment type="caution">
    <text evidence="2">The sequence shown here is derived from an EMBL/GenBank/DDBJ whole genome shotgun (WGS) entry which is preliminary data.</text>
</comment>
<dbReference type="EMBL" id="JAJEQT010000001">
    <property type="protein sequence ID" value="MCC2217765.1"/>
    <property type="molecule type" value="Genomic_DNA"/>
</dbReference>
<dbReference type="Proteomes" id="UP001198495">
    <property type="component" value="Unassembled WGS sequence"/>
</dbReference>
<sequence>MRRKTIFYKMVIGALLLSILSGCGKKAGVDYIQENDSRQDAVSASDLHLNYSVSNGRTTVNVDADVNTSLSTQSAPVATAVRCDYTNEDITRIAAAIFDEGSYKLFLPYSRQSKENITAACDAFAETFATYADKSEIPYNLLAECSYAQNAKDGGVFDPIETNGTIQYYPTIKPSADSEEFCNFCNIRGTIDGKDCQLSFVQTRKHCMLVLHKDYNEELTYGLFNQLSPIRPDMLETLAGSDNICSYSTEGASTLVTDTLSRMGIDDYVVTDVFPTQTIRTVYDISSTYQVTANYDKEPVISYDSYLVYGGRSLDALTPVYTTANFQPELTDYESMDQDENGTISNYQDYIFYGYEFITANVGNDGLNYLIVANPMKIEIIDVDMANTLDFSQIDTIAQDYINKHTFDETVYDITDIRYGLIRVSNEEDDSYQLLPAWYYLAEGSEESKPYYFPSAYVIINAIDGSIYNDELGYIYQHRNKSD</sequence>
<gene>
    <name evidence="2" type="ORF">LKD28_01775</name>
</gene>
<evidence type="ECO:0000313" key="3">
    <source>
        <dbReference type="Proteomes" id="UP001198495"/>
    </source>
</evidence>
<proteinExistence type="predicted"/>
<feature type="signal peptide" evidence="1">
    <location>
        <begin position="1"/>
        <end position="27"/>
    </location>
</feature>
<evidence type="ECO:0000256" key="1">
    <source>
        <dbReference type="SAM" id="SignalP"/>
    </source>
</evidence>
<protein>
    <submittedName>
        <fullName evidence="2">DUF6034 family protein</fullName>
    </submittedName>
</protein>
<name>A0ABS8FKN3_9FIRM</name>
<dbReference type="PROSITE" id="PS51257">
    <property type="entry name" value="PROKAR_LIPOPROTEIN"/>
    <property type="match status" value="1"/>
</dbReference>
<keyword evidence="3" id="KW-1185">Reference proteome</keyword>
<evidence type="ECO:0000313" key="2">
    <source>
        <dbReference type="EMBL" id="MCC2217765.1"/>
    </source>
</evidence>
<reference evidence="2 3" key="1">
    <citation type="submission" date="2021-10" db="EMBL/GenBank/DDBJ databases">
        <title>Anaerobic single-cell dispensing facilitates the cultivation of human gut bacteria.</title>
        <authorList>
            <person name="Afrizal A."/>
        </authorList>
    </citation>
    <scope>NUCLEOTIDE SEQUENCE [LARGE SCALE GENOMIC DNA]</scope>
    <source>
        <strain evidence="2 3">CLA-AA-H212</strain>
    </source>
</reference>
<feature type="chain" id="PRO_5046072906" evidence="1">
    <location>
        <begin position="28"/>
        <end position="483"/>
    </location>
</feature>
<accession>A0ABS8FKN3</accession>
<keyword evidence="1" id="KW-0732">Signal</keyword>
<organism evidence="2 3">
    <name type="scientific">Coprococcus hominis</name>
    <name type="common">ex Arizal et al. 2022</name>
    <dbReference type="NCBI Taxonomy" id="2881262"/>
    <lineage>
        <taxon>Bacteria</taxon>
        <taxon>Bacillati</taxon>
        <taxon>Bacillota</taxon>
        <taxon>Clostridia</taxon>
        <taxon>Lachnospirales</taxon>
        <taxon>Lachnospiraceae</taxon>
        <taxon>Coprococcus</taxon>
    </lineage>
</organism>